<evidence type="ECO:0000259" key="3">
    <source>
        <dbReference type="SMART" id="SM00835"/>
    </source>
</evidence>
<dbReference type="InterPro" id="IPR014710">
    <property type="entry name" value="RmlC-like_jellyroll"/>
</dbReference>
<protein>
    <recommendedName>
        <fullName evidence="3">Cupin type-1 domain-containing protein</fullName>
    </recommendedName>
</protein>
<feature type="compositionally biased region" description="Basic and acidic residues" evidence="1">
    <location>
        <begin position="696"/>
        <end position="725"/>
    </location>
</feature>
<evidence type="ECO:0000256" key="2">
    <source>
        <dbReference type="SAM" id="Phobius"/>
    </source>
</evidence>
<reference evidence="4" key="1">
    <citation type="journal article" date="2008" name="Genetics">
        <title>Sequencing and comparative analysis of a conserved syntenic segment in the solanaceae.</title>
        <authorList>
            <person name="Wang Y."/>
            <person name="Diehl A."/>
            <person name="Wu F."/>
            <person name="Vrebalov J."/>
            <person name="Giovannoni J."/>
            <person name="Siepel A."/>
            <person name="Tanksley S.D."/>
        </authorList>
    </citation>
    <scope>NUCLEOTIDE SEQUENCE</scope>
</reference>
<dbReference type="Gene3D" id="2.60.120.10">
    <property type="entry name" value="Jelly Rolls"/>
    <property type="match status" value="2"/>
</dbReference>
<accession>A9XLF3</accession>
<evidence type="ECO:0000256" key="1">
    <source>
        <dbReference type="SAM" id="MobiDB-lite"/>
    </source>
</evidence>
<dbReference type="InterPro" id="IPR011051">
    <property type="entry name" value="RmlC_Cupin_sf"/>
</dbReference>
<dbReference type="SMART" id="SM00835">
    <property type="entry name" value="Cupin_1"/>
    <property type="match status" value="2"/>
</dbReference>
<keyword evidence="2" id="KW-1133">Transmembrane helix</keyword>
<dbReference type="PANTHER" id="PTHR31189:SF7">
    <property type="entry name" value="OS03G0197300 PROTEIN"/>
    <property type="match status" value="1"/>
</dbReference>
<organism evidence="4">
    <name type="scientific">Petunia integrifolia subsp. inflata</name>
    <dbReference type="NCBI Taxonomy" id="212142"/>
    <lineage>
        <taxon>Eukaryota</taxon>
        <taxon>Viridiplantae</taxon>
        <taxon>Streptophyta</taxon>
        <taxon>Embryophyta</taxon>
        <taxon>Tracheophyta</taxon>
        <taxon>Spermatophyta</taxon>
        <taxon>Magnoliopsida</taxon>
        <taxon>eudicotyledons</taxon>
        <taxon>Gunneridae</taxon>
        <taxon>Pentapetalae</taxon>
        <taxon>asterids</taxon>
        <taxon>lamiids</taxon>
        <taxon>Solanales</taxon>
        <taxon>Solanaceae</taxon>
        <taxon>Petunioideae</taxon>
        <taxon>Petunia</taxon>
    </lineage>
</organism>
<keyword evidence="2" id="KW-0812">Transmembrane</keyword>
<gene>
    <name evidence="4" type="ORF">13.PETUNIA.7</name>
</gene>
<dbReference type="Pfam" id="PF00190">
    <property type="entry name" value="Cupin_1"/>
    <property type="match status" value="2"/>
</dbReference>
<proteinExistence type="predicted"/>
<name>A9XLF3_PETIN</name>
<feature type="region of interest" description="Disordered" evidence="1">
    <location>
        <begin position="431"/>
        <end position="750"/>
    </location>
</feature>
<dbReference type="InterPro" id="IPR050253">
    <property type="entry name" value="Seed_Storage-Functional"/>
</dbReference>
<feature type="compositionally biased region" description="Basic and acidic residues" evidence="1">
    <location>
        <begin position="732"/>
        <end position="743"/>
    </location>
</feature>
<dbReference type="InterPro" id="IPR006045">
    <property type="entry name" value="Cupin_1"/>
</dbReference>
<dbReference type="CDD" id="cd02245">
    <property type="entry name" value="cupin_7S_vicilin-like_C"/>
    <property type="match status" value="1"/>
</dbReference>
<feature type="transmembrane region" description="Helical" evidence="2">
    <location>
        <begin position="9"/>
        <end position="29"/>
    </location>
</feature>
<dbReference type="AlphaFoldDB" id="A9XLF3"/>
<keyword evidence="2" id="KW-0472">Membrane</keyword>
<sequence length="750" mass="87756">MSENKYCRILLKFLLLVLISNVVINVTALRENEGVPSWGWGSGPLVKRGERKSVVTTENGEVSSVRIADGVTGSYHLQFITLEPNSLFLPVLLHADMVFYVHTGSGRLTWMGEDELKSEDLRIGDVFRLPFGTIFFLESNLEPARQKLRVYSIFANSGDDLREPLSTGPYSSIRDIILGFDRKVLQAAFNVPESVIDEVLNGTEVPAIIHGVPKTSKKTLWEMEAQFMKSLLGRGSYGFFETQSNKKKTKLFNVFNEKPDFQNCNGWSTVITRKKLPALKGSRIGIFVVNLTKGSMMGPHWNPMATEIGIALQGEGMVRLVCSNTGTDQQCKNMRFKVEEGDVFSIPRFHPMAQMAFNNNSFVFVGFSTTAKKHHPQYLAGKASVLRTLDRQILAASLNVTNTTMDRILESQGESVILECTSCAEEEARLMEEEMRREEEEARRREEEEERKREEERRRKEEEARKKEEEQARKAEEERRQREEEEARRKQEEEARRREEEEARKQEEEARRRQEEEEEARRKEEEAAKRREEQAQREAEEARRREEEAAARRQQEEEAARRQEEEERERQAAEEATRRQQEEEEARRRQQEEEETRKRQEEEAARRQQEEEEAQREAEEARRSEEEAARRREEQAQREAEEARRREEEAEARRKEEEAAQREEEQGRRRERGEEEEETEGGGGGGGRSEEEEAREAERRRQEEAERQEAAARRQEEMERRHEQGREEEESREEKQGTYEQRRRTFLTAA</sequence>
<feature type="domain" description="Cupin type-1" evidence="3">
    <location>
        <begin position="44"/>
        <end position="197"/>
    </location>
</feature>
<feature type="compositionally biased region" description="Basic and acidic residues" evidence="1">
    <location>
        <begin position="431"/>
        <end position="673"/>
    </location>
</feature>
<dbReference type="EMBL" id="EF517793">
    <property type="protein sequence ID" value="ABU45197.1"/>
    <property type="molecule type" value="Genomic_DNA"/>
</dbReference>
<dbReference type="PANTHER" id="PTHR31189">
    <property type="entry name" value="OS03G0336100 PROTEIN-RELATED"/>
    <property type="match status" value="1"/>
</dbReference>
<feature type="domain" description="Cupin type-1" evidence="3">
    <location>
        <begin position="252"/>
        <end position="406"/>
    </location>
</feature>
<dbReference type="SUPFAM" id="SSF51182">
    <property type="entry name" value="RmlC-like cupins"/>
    <property type="match status" value="1"/>
</dbReference>
<evidence type="ECO:0000313" key="4">
    <source>
        <dbReference type="EMBL" id="ABU45197.1"/>
    </source>
</evidence>
<dbReference type="CDD" id="cd02244">
    <property type="entry name" value="cupin_7S_vicilin-like_N"/>
    <property type="match status" value="1"/>
</dbReference>